<proteinExistence type="predicted"/>
<dbReference type="InterPro" id="IPR029052">
    <property type="entry name" value="Metallo-depent_PP-like"/>
</dbReference>
<evidence type="ECO:0000313" key="1">
    <source>
        <dbReference type="EMBL" id="GAG67326.1"/>
    </source>
</evidence>
<sequence>MGKSGRKAVKEILPKLKSENNIFLTIANGENLAGGVGITPSLAREIRSYGVDVITTGNHVWRRKEIEPFLNIANYLLRPENYPPGNPGRGYLKLTKEGVNIAVINLCGRVFMGPLGNLDCPFRTADRLIKELEDKVSVIIVDIHAEATSEKTAMGWYLDGRVSAVIGTHTHVQTSDERILSNKTAYITDAGMVGSIDSILGVKKEKVIKMFLTQRPMSFSVLKKNIILNSVIIELDEKTGEASSIRRVNIPHITIGSN</sequence>
<dbReference type="PANTHER" id="PTHR36303">
    <property type="entry name" value="2',3'-CYCLIC-NUCLEOTIDE 2'-PHOSPHODIESTERASE"/>
    <property type="match status" value="1"/>
</dbReference>
<dbReference type="NCBIfam" id="TIGR00282">
    <property type="entry name" value="TIGR00282 family metallophosphoesterase"/>
    <property type="match status" value="1"/>
</dbReference>
<dbReference type="InterPro" id="IPR005235">
    <property type="entry name" value="YmdB-like"/>
</dbReference>
<dbReference type="PANTHER" id="PTHR36303:SF1">
    <property type="entry name" value="2',3'-CYCLIC-NUCLEOTIDE 2'-PHOSPHODIESTERASE"/>
    <property type="match status" value="1"/>
</dbReference>
<dbReference type="CDD" id="cd07382">
    <property type="entry name" value="MPP_DR1281"/>
    <property type="match status" value="1"/>
</dbReference>
<dbReference type="PIRSF" id="PIRSF004789">
    <property type="entry name" value="DR1281"/>
    <property type="match status" value="1"/>
</dbReference>
<dbReference type="Pfam" id="PF13277">
    <property type="entry name" value="YmdB"/>
    <property type="match status" value="1"/>
</dbReference>
<accession>X1B5L0</accession>
<comment type="caution">
    <text evidence="1">The sequence shown here is derived from an EMBL/GenBank/DDBJ whole genome shotgun (WGS) entry which is preliminary data.</text>
</comment>
<organism evidence="1">
    <name type="scientific">marine sediment metagenome</name>
    <dbReference type="NCBI Taxonomy" id="412755"/>
    <lineage>
        <taxon>unclassified sequences</taxon>
        <taxon>metagenomes</taxon>
        <taxon>ecological metagenomes</taxon>
    </lineage>
</organism>
<reference evidence="1" key="1">
    <citation type="journal article" date="2014" name="Front. Microbiol.">
        <title>High frequency of phylogenetically diverse reductive dehalogenase-homologous genes in deep subseafloor sedimentary metagenomes.</title>
        <authorList>
            <person name="Kawai M."/>
            <person name="Futagami T."/>
            <person name="Toyoda A."/>
            <person name="Takaki Y."/>
            <person name="Nishi S."/>
            <person name="Hori S."/>
            <person name="Arai W."/>
            <person name="Tsubouchi T."/>
            <person name="Morono Y."/>
            <person name="Uchiyama I."/>
            <person name="Ito T."/>
            <person name="Fujiyama A."/>
            <person name="Inagaki F."/>
            <person name="Takami H."/>
        </authorList>
    </citation>
    <scope>NUCLEOTIDE SEQUENCE</scope>
    <source>
        <strain evidence="1">Expedition CK06-06</strain>
    </source>
</reference>
<dbReference type="SUPFAM" id="SSF56300">
    <property type="entry name" value="Metallo-dependent phosphatases"/>
    <property type="match status" value="1"/>
</dbReference>
<dbReference type="EMBL" id="BART01000199">
    <property type="protein sequence ID" value="GAG67326.1"/>
    <property type="molecule type" value="Genomic_DNA"/>
</dbReference>
<name>X1B5L0_9ZZZZ</name>
<gene>
    <name evidence="1" type="ORF">S01H4_01161</name>
</gene>
<dbReference type="Gene3D" id="3.60.21.10">
    <property type="match status" value="1"/>
</dbReference>
<dbReference type="GO" id="GO:0004113">
    <property type="term" value="F:2',3'-cyclic-nucleotide 3'-phosphodiesterase activity"/>
    <property type="evidence" value="ECO:0007669"/>
    <property type="project" value="TreeGrafter"/>
</dbReference>
<dbReference type="AlphaFoldDB" id="X1B5L0"/>
<protein>
    <recommendedName>
        <fullName evidence="2">Metallophosphoesterase</fullName>
    </recommendedName>
</protein>
<evidence type="ECO:0008006" key="2">
    <source>
        <dbReference type="Google" id="ProtNLM"/>
    </source>
</evidence>